<proteinExistence type="predicted"/>
<accession>A0AAV2FCM2</accession>
<dbReference type="Proteomes" id="UP001497516">
    <property type="component" value="Chromosome 6"/>
</dbReference>
<evidence type="ECO:0008006" key="3">
    <source>
        <dbReference type="Google" id="ProtNLM"/>
    </source>
</evidence>
<sequence>MKIFHLMNPWSKFCQRFVDGRHCGAYALRHVSMLIDVWYTGRGKLVCFLPTEFQDLVMNYGMTPTIALESFHTKFLSKALNCRKVCLLMQDMMDDGGIHWFLAIILLDEEQVQILDQFPSWERITVRMSAVETMIEFVDDLFNALYKEVEIKCAPPKIKEFSWSTPSCTEQQHKNDSGVRVCVWMMGASWYSHYGIWPCGDRRRMQVALYLVKEPTNYIRHKILKKAIANAPRKQLQIQLIKRQDAPKPLQGSLKIEKFTMTSSRFIILSSSKPHPFLLKCVVSIVDDSATMFPFNSFKSLPLNEKLVLYPPNSAQALIFPNLLACLRRLNLI</sequence>
<dbReference type="SUPFAM" id="SSF54001">
    <property type="entry name" value="Cysteine proteinases"/>
    <property type="match status" value="1"/>
</dbReference>
<dbReference type="AlphaFoldDB" id="A0AAV2FCM2"/>
<organism evidence="1 2">
    <name type="scientific">Linum trigynum</name>
    <dbReference type="NCBI Taxonomy" id="586398"/>
    <lineage>
        <taxon>Eukaryota</taxon>
        <taxon>Viridiplantae</taxon>
        <taxon>Streptophyta</taxon>
        <taxon>Embryophyta</taxon>
        <taxon>Tracheophyta</taxon>
        <taxon>Spermatophyta</taxon>
        <taxon>Magnoliopsida</taxon>
        <taxon>eudicotyledons</taxon>
        <taxon>Gunneridae</taxon>
        <taxon>Pentapetalae</taxon>
        <taxon>rosids</taxon>
        <taxon>fabids</taxon>
        <taxon>Malpighiales</taxon>
        <taxon>Linaceae</taxon>
        <taxon>Linum</taxon>
    </lineage>
</organism>
<dbReference type="EMBL" id="OZ034819">
    <property type="protein sequence ID" value="CAL1395754.1"/>
    <property type="molecule type" value="Genomic_DNA"/>
</dbReference>
<keyword evidence="2" id="KW-1185">Reference proteome</keyword>
<dbReference type="Gene3D" id="3.40.395.10">
    <property type="entry name" value="Adenoviral Proteinase, Chain A"/>
    <property type="match status" value="1"/>
</dbReference>
<dbReference type="InterPro" id="IPR038765">
    <property type="entry name" value="Papain-like_cys_pep_sf"/>
</dbReference>
<gene>
    <name evidence="1" type="ORF">LTRI10_LOCUS36162</name>
</gene>
<evidence type="ECO:0000313" key="2">
    <source>
        <dbReference type="Proteomes" id="UP001497516"/>
    </source>
</evidence>
<protein>
    <recommendedName>
        <fullName evidence="3">Ubiquitin-like protease family profile domain-containing protein</fullName>
    </recommendedName>
</protein>
<evidence type="ECO:0000313" key="1">
    <source>
        <dbReference type="EMBL" id="CAL1395754.1"/>
    </source>
</evidence>
<reference evidence="1 2" key="1">
    <citation type="submission" date="2024-04" db="EMBL/GenBank/DDBJ databases">
        <authorList>
            <person name="Fracassetti M."/>
        </authorList>
    </citation>
    <scope>NUCLEOTIDE SEQUENCE [LARGE SCALE GENOMIC DNA]</scope>
</reference>
<name>A0AAV2FCM2_9ROSI</name>